<name>A0A2S9YNP9_9BACT</name>
<dbReference type="PANTHER" id="PTHR45641">
    <property type="entry name" value="TETRATRICOPEPTIDE REPEAT PROTEIN (AFU_ORTHOLOGUE AFUA_6G03870)"/>
    <property type="match status" value="1"/>
</dbReference>
<evidence type="ECO:0000313" key="5">
    <source>
        <dbReference type="Proteomes" id="UP000238823"/>
    </source>
</evidence>
<dbReference type="SUPFAM" id="SSF48452">
    <property type="entry name" value="TPR-like"/>
    <property type="match status" value="2"/>
</dbReference>
<dbReference type="Pfam" id="PF13374">
    <property type="entry name" value="TPR_10"/>
    <property type="match status" value="2"/>
</dbReference>
<dbReference type="PROSITE" id="PS50005">
    <property type="entry name" value="TPR"/>
    <property type="match status" value="1"/>
</dbReference>
<reference evidence="4 5" key="1">
    <citation type="submission" date="2018-03" db="EMBL/GenBank/DDBJ databases">
        <title>Draft Genome Sequences of the Obligatory Marine Myxobacteria Enhygromyxa salina SWB007.</title>
        <authorList>
            <person name="Poehlein A."/>
            <person name="Moghaddam J.A."/>
            <person name="Harms H."/>
            <person name="Alanjari M."/>
            <person name="Koenig G.M."/>
            <person name="Daniel R."/>
            <person name="Schaeberle T.F."/>
        </authorList>
    </citation>
    <scope>NUCLEOTIDE SEQUENCE [LARGE SCALE GENOMIC DNA]</scope>
    <source>
        <strain evidence="4 5">SWB007</strain>
    </source>
</reference>
<evidence type="ECO:0000256" key="2">
    <source>
        <dbReference type="ARBA" id="ARBA00022803"/>
    </source>
</evidence>
<protein>
    <submittedName>
        <fullName evidence="4">Tetratricopeptide repeat protein</fullName>
    </submittedName>
</protein>
<keyword evidence="1" id="KW-0677">Repeat</keyword>
<evidence type="ECO:0000256" key="1">
    <source>
        <dbReference type="ARBA" id="ARBA00022737"/>
    </source>
</evidence>
<dbReference type="InterPro" id="IPR011990">
    <property type="entry name" value="TPR-like_helical_dom_sf"/>
</dbReference>
<dbReference type="Pfam" id="PF13181">
    <property type="entry name" value="TPR_8"/>
    <property type="match status" value="1"/>
</dbReference>
<dbReference type="Gene3D" id="1.25.40.10">
    <property type="entry name" value="Tetratricopeptide repeat domain"/>
    <property type="match status" value="3"/>
</dbReference>
<dbReference type="EMBL" id="PVNL01000069">
    <property type="protein sequence ID" value="PRQ06721.1"/>
    <property type="molecule type" value="Genomic_DNA"/>
</dbReference>
<dbReference type="InterPro" id="IPR019734">
    <property type="entry name" value="TPR_rpt"/>
</dbReference>
<dbReference type="AlphaFoldDB" id="A0A2S9YNP9"/>
<proteinExistence type="predicted"/>
<dbReference type="Proteomes" id="UP000238823">
    <property type="component" value="Unassembled WGS sequence"/>
</dbReference>
<gene>
    <name evidence="4" type="ORF">ENSA7_35970</name>
</gene>
<comment type="caution">
    <text evidence="4">The sequence shown here is derived from an EMBL/GenBank/DDBJ whole genome shotgun (WGS) entry which is preliminary data.</text>
</comment>
<feature type="repeat" description="TPR" evidence="3">
    <location>
        <begin position="694"/>
        <end position="727"/>
    </location>
</feature>
<accession>A0A2S9YNP9</accession>
<keyword evidence="2 3" id="KW-0802">TPR repeat</keyword>
<organism evidence="4 5">
    <name type="scientific">Enhygromyxa salina</name>
    <dbReference type="NCBI Taxonomy" id="215803"/>
    <lineage>
        <taxon>Bacteria</taxon>
        <taxon>Pseudomonadati</taxon>
        <taxon>Myxococcota</taxon>
        <taxon>Polyangia</taxon>
        <taxon>Nannocystales</taxon>
        <taxon>Nannocystaceae</taxon>
        <taxon>Enhygromyxa</taxon>
    </lineage>
</organism>
<dbReference type="SMART" id="SM00028">
    <property type="entry name" value="TPR"/>
    <property type="match status" value="6"/>
</dbReference>
<evidence type="ECO:0000256" key="3">
    <source>
        <dbReference type="PROSITE-ProRule" id="PRU00339"/>
    </source>
</evidence>
<sequence length="833" mass="92394">MWALSKREPWDVELNETPEPRELLEVCLRAPELASLEPGSRVLLRVRAEDLGWLNVYRPIFADKQLRVVLWIEEAVLDGLMRQAVDFFDWVSRLIPVPSKPAPDFAVAGVRAALAAGVAFSWRGEWLEETLQASGAKQDTVRIQASRPYREILERLREPGLVIAADIRSERDAWRVRMALAHVGRDDVWVADNPEVELPGMWSLHARQIDWDTATAQLTAAGWQRPALVAAWLELEAERVEAALEHPDGPPPDTSEWDPQQLAIAEAPAFVLRQRAGDPTVVAARTALQLAPLPIHEAARVTWSAGRGVDTSADQPASCPAVLVRRIRIHGPTAGAPTEALVDDAQVLQYEDVALELALVRASHSQGVRPDQLVAWLATRGRTRDAIAWCERWMESARQQADNDNVLSALGWAGDLHLKIGESVRAQRYFEDGKALAEQLRASDPASRISAMASRFSARLGDIYRLVGDTQRARVCHEESLAVRQRLLAAEPEDALLRAAVADAHQQLGDVCYALGEFDSAAHHHSSSLALRTQLGDPQPHRGFWHQRALVNLDRIAAVPAQTGPREQAIASYQSILARQERQVEFDPSNLESQANLAVFSNSLGSLHFEAKQFEEAKTFHEQALYWLSGLVRAEPDRVDRLAHLSTTYNKLGDVYFSIGESAPARACYERAFAQREDLVNREPRRTDFADKLAASYARLGDVHLATGRVERARELFKLSVEVTEPLVDRDPDDYQLKLGLSGGYHRMALVDEPNALTWLSRAIERARECVERAPTAVAARHQLGLALSQLGNLLRAEGDEARATAALQEAADLLGTLEPRVTLEFGDLSSRS</sequence>
<dbReference type="PANTHER" id="PTHR45641:SF19">
    <property type="entry name" value="NEPHROCYSTIN-3"/>
    <property type="match status" value="1"/>
</dbReference>
<evidence type="ECO:0000313" key="4">
    <source>
        <dbReference type="EMBL" id="PRQ06721.1"/>
    </source>
</evidence>